<dbReference type="RefSeq" id="WP_279297848.1">
    <property type="nucleotide sequence ID" value="NZ_JAOTIF010000012.1"/>
</dbReference>
<proteinExistence type="predicted"/>
<protein>
    <submittedName>
        <fullName evidence="1">Uncharacterized protein</fullName>
    </submittedName>
</protein>
<organism evidence="1 2">
    <name type="scientific">Paraflavisolibacter caeni</name>
    <dbReference type="NCBI Taxonomy" id="2982496"/>
    <lineage>
        <taxon>Bacteria</taxon>
        <taxon>Pseudomonadati</taxon>
        <taxon>Bacteroidota</taxon>
        <taxon>Chitinophagia</taxon>
        <taxon>Chitinophagales</taxon>
        <taxon>Chitinophagaceae</taxon>
        <taxon>Paraflavisolibacter</taxon>
    </lineage>
</organism>
<evidence type="ECO:0000313" key="1">
    <source>
        <dbReference type="EMBL" id="MCU7550408.1"/>
    </source>
</evidence>
<dbReference type="AlphaFoldDB" id="A0A9X2XP43"/>
<dbReference type="EMBL" id="JAOTIF010000012">
    <property type="protein sequence ID" value="MCU7550408.1"/>
    <property type="molecule type" value="Genomic_DNA"/>
</dbReference>
<reference evidence="1" key="2">
    <citation type="submission" date="2023-04" db="EMBL/GenBank/DDBJ databases">
        <title>Paracnuella aquatica gen. nov., sp. nov., a member of the family Chitinophagaceae isolated from a hot spring.</title>
        <authorList>
            <person name="Wang C."/>
        </authorList>
    </citation>
    <scope>NUCLEOTIDE SEQUENCE</scope>
    <source>
        <strain evidence="1">LB-8</strain>
    </source>
</reference>
<comment type="caution">
    <text evidence="1">The sequence shown here is derived from an EMBL/GenBank/DDBJ whole genome shotgun (WGS) entry which is preliminary data.</text>
</comment>
<accession>A0A9X2XP43</accession>
<gene>
    <name evidence="1" type="ORF">OCK74_14905</name>
</gene>
<sequence>MPYYRIVIWTSQRREPFSGIRQIENYNIDAVQHIMRVKAEETYRRDLIDVEVQMISKVSTAVKNFHKEIQKKRDAKKWRPDTPFTPALRRKDQYKDQEIILIGKRRGLI</sequence>
<evidence type="ECO:0000313" key="2">
    <source>
        <dbReference type="Proteomes" id="UP001155483"/>
    </source>
</evidence>
<dbReference type="Proteomes" id="UP001155483">
    <property type="component" value="Unassembled WGS sequence"/>
</dbReference>
<reference evidence="1" key="1">
    <citation type="submission" date="2022-09" db="EMBL/GenBank/DDBJ databases">
        <authorList>
            <person name="Yuan C."/>
            <person name="Ke Z."/>
        </authorList>
    </citation>
    <scope>NUCLEOTIDE SEQUENCE</scope>
    <source>
        <strain evidence="1">LB-8</strain>
    </source>
</reference>
<name>A0A9X2XP43_9BACT</name>
<keyword evidence="2" id="KW-1185">Reference proteome</keyword>